<protein>
    <submittedName>
        <fullName evidence="3">Chlorosome envelope protein H</fullName>
    </submittedName>
</protein>
<name>A1BEQ0_CHLPD</name>
<evidence type="ECO:0000313" key="4">
    <source>
        <dbReference type="Proteomes" id="UP000008701"/>
    </source>
</evidence>
<dbReference type="KEGG" id="cph:Cpha266_0826"/>
<dbReference type="NCBIfam" id="TIGR03058">
    <property type="entry name" value="rpt_csmH"/>
    <property type="match status" value="3"/>
</dbReference>
<keyword evidence="3" id="KW-0261">Viral envelope protein</keyword>
<dbReference type="RefSeq" id="WP_011744705.1">
    <property type="nucleotide sequence ID" value="NC_008639.1"/>
</dbReference>
<evidence type="ECO:0000259" key="2">
    <source>
        <dbReference type="Pfam" id="PF18857"/>
    </source>
</evidence>
<evidence type="ECO:0000256" key="1">
    <source>
        <dbReference type="SAM" id="MobiDB-lite"/>
    </source>
</evidence>
<dbReference type="OrthoDB" id="597614at2"/>
<dbReference type="AlphaFoldDB" id="A1BEQ0"/>
<dbReference type="HOGENOM" id="CLU_1376041_0_0_10"/>
<dbReference type="Proteomes" id="UP000008701">
    <property type="component" value="Chromosome"/>
</dbReference>
<accession>A1BEQ0</accession>
<feature type="region of interest" description="Disordered" evidence="1">
    <location>
        <begin position="1"/>
        <end position="27"/>
    </location>
</feature>
<dbReference type="Pfam" id="PF18857">
    <property type="entry name" value="LPD38"/>
    <property type="match status" value="1"/>
</dbReference>
<gene>
    <name evidence="3" type="ordered locus">Cpha266_0826</name>
</gene>
<organism evidence="3 4">
    <name type="scientific">Chlorobium phaeobacteroides (strain DSM 266 / SMG 266 / 2430)</name>
    <dbReference type="NCBI Taxonomy" id="290317"/>
    <lineage>
        <taxon>Bacteria</taxon>
        <taxon>Pseudomonadati</taxon>
        <taxon>Chlorobiota</taxon>
        <taxon>Chlorobiia</taxon>
        <taxon>Chlorobiales</taxon>
        <taxon>Chlorobiaceae</taxon>
        <taxon>Chlorobium/Pelodictyon group</taxon>
        <taxon>Chlorobium</taxon>
    </lineage>
</organism>
<sequence length="216" mass="22477">MASDELNKPGAVKPAPKDSSESNVGNGDMAHLISNMGILIDSTIASVQDMISIVSSTTGQLIDGVSSTINSEPVKEIIHNVNSVSGQLIEGVNSVSGQLIEGVTATLKSEQVQSSVQELGKLWTSLLENLNSTVNSGQVQSLFENVSSGLSQLAGNVFSPGGMSISMSDDKHKKEVKQIPFCQKPSAPAANPVTAPIPSTTIPEESPKQANSPLKP</sequence>
<reference evidence="3 4" key="1">
    <citation type="submission" date="2006-12" db="EMBL/GenBank/DDBJ databases">
        <title>Complete sequence of Chlorobium phaeobacteroides DSM 266.</title>
        <authorList>
            <consortium name="US DOE Joint Genome Institute"/>
            <person name="Copeland A."/>
            <person name="Lucas S."/>
            <person name="Lapidus A."/>
            <person name="Barry K."/>
            <person name="Detter J.C."/>
            <person name="Glavina del Rio T."/>
            <person name="Hammon N."/>
            <person name="Israni S."/>
            <person name="Pitluck S."/>
            <person name="Goltsman E."/>
            <person name="Schmutz J."/>
            <person name="Larimer F."/>
            <person name="Land M."/>
            <person name="Hauser L."/>
            <person name="Mikhailova N."/>
            <person name="Li T."/>
            <person name="Overmann J."/>
            <person name="Bryant D.A."/>
            <person name="Richardson P."/>
        </authorList>
    </citation>
    <scope>NUCLEOTIDE SEQUENCE [LARGE SCALE GENOMIC DNA]</scope>
    <source>
        <strain evidence="3 4">DSM 266</strain>
    </source>
</reference>
<dbReference type="InterPro" id="IPR040561">
    <property type="entry name" value="LPD38"/>
</dbReference>
<keyword evidence="3" id="KW-0946">Virion</keyword>
<evidence type="ECO:0000313" key="3">
    <source>
        <dbReference type="EMBL" id="ABL64877.1"/>
    </source>
</evidence>
<feature type="compositionally biased region" description="Polar residues" evidence="1">
    <location>
        <begin position="197"/>
        <end position="216"/>
    </location>
</feature>
<keyword evidence="4" id="KW-1185">Reference proteome</keyword>
<proteinExistence type="predicted"/>
<dbReference type="EMBL" id="CP000492">
    <property type="protein sequence ID" value="ABL64877.1"/>
    <property type="molecule type" value="Genomic_DNA"/>
</dbReference>
<feature type="region of interest" description="Disordered" evidence="1">
    <location>
        <begin position="181"/>
        <end position="216"/>
    </location>
</feature>
<dbReference type="InterPro" id="IPR017845">
    <property type="entry name" value="Chlorosome_envelope_CsmH"/>
</dbReference>
<feature type="domain" description="Large polyvalent protein associated" evidence="2">
    <location>
        <begin position="28"/>
        <end position="181"/>
    </location>
</feature>